<evidence type="ECO:0008006" key="4">
    <source>
        <dbReference type="Google" id="ProtNLM"/>
    </source>
</evidence>
<keyword evidence="1" id="KW-0732">Signal</keyword>
<dbReference type="EMBL" id="JADYXP020000022">
    <property type="protein sequence ID" value="KAL0102876.1"/>
    <property type="molecule type" value="Genomic_DNA"/>
</dbReference>
<comment type="caution">
    <text evidence="2">The sequence shown here is derived from an EMBL/GenBank/DDBJ whole genome shotgun (WGS) entry which is preliminary data.</text>
</comment>
<organism evidence="2 3">
    <name type="scientific">Cardiocondyla obscurior</name>
    <dbReference type="NCBI Taxonomy" id="286306"/>
    <lineage>
        <taxon>Eukaryota</taxon>
        <taxon>Metazoa</taxon>
        <taxon>Ecdysozoa</taxon>
        <taxon>Arthropoda</taxon>
        <taxon>Hexapoda</taxon>
        <taxon>Insecta</taxon>
        <taxon>Pterygota</taxon>
        <taxon>Neoptera</taxon>
        <taxon>Endopterygota</taxon>
        <taxon>Hymenoptera</taxon>
        <taxon>Apocrita</taxon>
        <taxon>Aculeata</taxon>
        <taxon>Formicoidea</taxon>
        <taxon>Formicidae</taxon>
        <taxon>Myrmicinae</taxon>
        <taxon>Cardiocondyla</taxon>
    </lineage>
</organism>
<reference evidence="2 3" key="1">
    <citation type="submission" date="2023-03" db="EMBL/GenBank/DDBJ databases">
        <title>High recombination rates correlate with genetic variation in Cardiocondyla obscurior ants.</title>
        <authorList>
            <person name="Errbii M."/>
        </authorList>
    </citation>
    <scope>NUCLEOTIDE SEQUENCE [LARGE SCALE GENOMIC DNA]</scope>
    <source>
        <strain evidence="2">Alpha-2009</strain>
        <tissue evidence="2">Whole body</tissue>
    </source>
</reference>
<feature type="signal peptide" evidence="1">
    <location>
        <begin position="1"/>
        <end position="26"/>
    </location>
</feature>
<keyword evidence="3" id="KW-1185">Reference proteome</keyword>
<feature type="chain" id="PRO_5043991099" description="Secreted protein" evidence="1">
    <location>
        <begin position="27"/>
        <end position="96"/>
    </location>
</feature>
<sequence length="96" mass="10967">MPCVPSASLSRVLVVMLPVLVGTTTASRNALRLASPDAADYKYRRLFFPTPRKQVMREARFYRAPSETCRPTARCRWRALISVRFLNRKVIRAARG</sequence>
<dbReference type="AlphaFoldDB" id="A0AAW2EGP8"/>
<protein>
    <recommendedName>
        <fullName evidence="4">Secreted protein</fullName>
    </recommendedName>
</protein>
<evidence type="ECO:0000313" key="3">
    <source>
        <dbReference type="Proteomes" id="UP001430953"/>
    </source>
</evidence>
<gene>
    <name evidence="2" type="ORF">PUN28_018283</name>
</gene>
<name>A0AAW2EGP8_9HYME</name>
<proteinExistence type="predicted"/>
<evidence type="ECO:0000256" key="1">
    <source>
        <dbReference type="SAM" id="SignalP"/>
    </source>
</evidence>
<dbReference type="Proteomes" id="UP001430953">
    <property type="component" value="Unassembled WGS sequence"/>
</dbReference>
<evidence type="ECO:0000313" key="2">
    <source>
        <dbReference type="EMBL" id="KAL0102876.1"/>
    </source>
</evidence>
<accession>A0AAW2EGP8</accession>